<proteinExistence type="inferred from homology"/>
<protein>
    <recommendedName>
        <fullName evidence="8">mRNA decay factor PAT1 domain-containing protein</fullName>
    </recommendedName>
</protein>
<dbReference type="GeneID" id="18926066"/>
<dbReference type="InParanoid" id="F4S093"/>
<dbReference type="AlphaFoldDB" id="F4S093"/>
<evidence type="ECO:0000256" key="6">
    <source>
        <dbReference type="ARBA" id="ARBA00023242"/>
    </source>
</evidence>
<dbReference type="GO" id="GO:0033962">
    <property type="term" value="P:P-body assembly"/>
    <property type="evidence" value="ECO:0007669"/>
    <property type="project" value="TreeGrafter"/>
</dbReference>
<comment type="subcellular location">
    <subcellularLocation>
        <location evidence="2">Cytoplasm</location>
        <location evidence="2">P-body</location>
    </subcellularLocation>
    <subcellularLocation>
        <location evidence="1">Nucleus</location>
    </subcellularLocation>
</comment>
<dbReference type="Pfam" id="PF09770">
    <property type="entry name" value="PAT1"/>
    <property type="match status" value="1"/>
</dbReference>
<dbReference type="STRING" id="747676.F4S093"/>
<dbReference type="GO" id="GO:0000290">
    <property type="term" value="P:deadenylation-dependent decapping of nuclear-transcribed mRNA"/>
    <property type="evidence" value="ECO:0007669"/>
    <property type="project" value="InterPro"/>
</dbReference>
<sequence length="954" mass="105359">MAADDDPGGVNLDQKLAQLRAEFGEDIAVYDFGDDGMDNLDDMGNLGGALEEDMNDFNDETFGMDTVGKDFDFSGSTAQFLGNSKVPPKAESTSTWPSMPSLLSNHDSQDRSRFPNESERVKSSGINFTHDPLLGPNINPSSRMPTSSLAKPSSSVPQGVKFRSLEEIEAEMRANSASSKSNQIPSSAPRALTLEEVEAEMLRNARVQPSAINDEMRNPPPMSLPSSSKSRAQLVQQVQMQHFAAAQRHGASSPVPSLAAMNVAQLRSNHASPVHLPALTHPAHPSHPQHPEWLRLQHQQQQMYTTVMLQQAQLQQLQAQSAMRSRTHSPISHGHSQSLSVHGLPSVPMQHTGSVPINSLFQAQNSNAGSPTAIDDLRSAAEARIQEHERQEALRRKKAAKIAEMARYNNLMSQGDKDFITRIQVSQLVNPSHGQAGFDPYADDFYFHVYSAIRASRLVAQQQMQAAAAERASISGLQGGREHELMQNRNNRMNERKLTRRDHAMMRMAQNVQRIVDHAKERPKMSQLSLEGALGKIALRTRSAPRQMLQVQPASTSDDLAEAAGGENHPGTLASELPKQPATVPGQPAMNRRHVLMALERLYSTVLEAEQLRRTQPAPLSANDAPDSQKDEIEQWEAEYAAKKDKIWKQLRVLDPLGISHPHPFVSFISIAKGKRLLPRIIRLFTREQALQVLTLLVATFQTLDVIHDAHILDLPNDSLLAGSFAANRRSRPDMEAETDLFMNTVVAPMMAVINELPLELIAGLVSLMIDRNDFMRVARSKPGIAFLTLFLSRAEILKNAPSPALGNSPPKSNTFPTEEALMNWQIVFERLFNQLSQDFSTLFPSTRAILSLPFGTSNLVEHEILNHPNSRRFIRSGLDLEDEPVWQLMATLAVSTDSDGQQALVGGLRDKVLENVMAVGKNWVSDDIGSLKIRNVNLLLHALGLDASMINLS</sequence>
<evidence type="ECO:0000256" key="2">
    <source>
        <dbReference type="ARBA" id="ARBA00004201"/>
    </source>
</evidence>
<dbReference type="GO" id="GO:0003723">
    <property type="term" value="F:RNA binding"/>
    <property type="evidence" value="ECO:0007669"/>
    <property type="project" value="UniProtKB-KW"/>
</dbReference>
<evidence type="ECO:0000256" key="3">
    <source>
        <dbReference type="ARBA" id="ARBA00009138"/>
    </source>
</evidence>
<keyword evidence="6" id="KW-0539">Nucleus</keyword>
<feature type="compositionally biased region" description="Polar residues" evidence="7">
    <location>
        <begin position="91"/>
        <end position="106"/>
    </location>
</feature>
<dbReference type="PANTHER" id="PTHR21551:SF0">
    <property type="entry name" value="PROTEIN ASSOCIATED WITH TOPO II RELATED-1, ISOFORM A"/>
    <property type="match status" value="1"/>
</dbReference>
<dbReference type="eggNOG" id="KOG4592">
    <property type="taxonomic scope" value="Eukaryota"/>
</dbReference>
<reference evidence="10" key="1">
    <citation type="journal article" date="2011" name="Proc. Natl. Acad. Sci. U.S.A.">
        <title>Obligate biotrophy features unraveled by the genomic analysis of rust fungi.</title>
        <authorList>
            <person name="Duplessis S."/>
            <person name="Cuomo C.A."/>
            <person name="Lin Y.-C."/>
            <person name="Aerts A."/>
            <person name="Tisserant E."/>
            <person name="Veneault-Fourrey C."/>
            <person name="Joly D.L."/>
            <person name="Hacquard S."/>
            <person name="Amselem J."/>
            <person name="Cantarel B.L."/>
            <person name="Chiu R."/>
            <person name="Coutinho P.M."/>
            <person name="Feau N."/>
            <person name="Field M."/>
            <person name="Frey P."/>
            <person name="Gelhaye E."/>
            <person name="Goldberg J."/>
            <person name="Grabherr M.G."/>
            <person name="Kodira C.D."/>
            <person name="Kohler A."/>
            <person name="Kuees U."/>
            <person name="Lindquist E.A."/>
            <person name="Lucas S.M."/>
            <person name="Mago R."/>
            <person name="Mauceli E."/>
            <person name="Morin E."/>
            <person name="Murat C."/>
            <person name="Pangilinan J.L."/>
            <person name="Park R."/>
            <person name="Pearson M."/>
            <person name="Quesneville H."/>
            <person name="Rouhier N."/>
            <person name="Sakthikumar S."/>
            <person name="Salamov A.A."/>
            <person name="Schmutz J."/>
            <person name="Selles B."/>
            <person name="Shapiro H."/>
            <person name="Tanguay P."/>
            <person name="Tuskan G.A."/>
            <person name="Henrissat B."/>
            <person name="Van de Peer Y."/>
            <person name="Rouze P."/>
            <person name="Ellis J.G."/>
            <person name="Dodds P.N."/>
            <person name="Schein J.E."/>
            <person name="Zhong S."/>
            <person name="Hamelin R.C."/>
            <person name="Grigoriev I.V."/>
            <person name="Szabo L.J."/>
            <person name="Martin F."/>
        </authorList>
    </citation>
    <scope>NUCLEOTIDE SEQUENCE [LARGE SCALE GENOMIC DNA]</scope>
    <source>
        <strain evidence="10">98AG31 / pathotype 3-4-7</strain>
    </source>
</reference>
<evidence type="ECO:0000256" key="5">
    <source>
        <dbReference type="ARBA" id="ARBA00022884"/>
    </source>
</evidence>
<dbReference type="GO" id="GO:0000932">
    <property type="term" value="C:P-body"/>
    <property type="evidence" value="ECO:0007669"/>
    <property type="project" value="UniProtKB-SubCell"/>
</dbReference>
<dbReference type="OrthoDB" id="74835at2759"/>
<gene>
    <name evidence="9" type="ORF">MELLADRAFT_117676</name>
</gene>
<feature type="region of interest" description="Disordered" evidence="7">
    <location>
        <begin position="546"/>
        <end position="582"/>
    </location>
</feature>
<organism evidence="10">
    <name type="scientific">Melampsora larici-populina (strain 98AG31 / pathotype 3-4-7)</name>
    <name type="common">Poplar leaf rust fungus</name>
    <dbReference type="NCBI Taxonomy" id="747676"/>
    <lineage>
        <taxon>Eukaryota</taxon>
        <taxon>Fungi</taxon>
        <taxon>Dikarya</taxon>
        <taxon>Basidiomycota</taxon>
        <taxon>Pucciniomycotina</taxon>
        <taxon>Pucciniomycetes</taxon>
        <taxon>Pucciniales</taxon>
        <taxon>Melampsoraceae</taxon>
        <taxon>Melampsora</taxon>
    </lineage>
</organism>
<dbReference type="PANTHER" id="PTHR21551">
    <property type="entry name" value="TOPOISOMERASE II-ASSOCIATED PROTEIN PAT1"/>
    <property type="match status" value="1"/>
</dbReference>
<name>F4S093_MELLP</name>
<feature type="compositionally biased region" description="Basic and acidic residues" evidence="7">
    <location>
        <begin position="107"/>
        <end position="119"/>
    </location>
</feature>
<dbReference type="FunCoup" id="F4S093">
    <property type="interactions" value="131"/>
</dbReference>
<evidence type="ECO:0000313" key="10">
    <source>
        <dbReference type="Proteomes" id="UP000001072"/>
    </source>
</evidence>
<evidence type="ECO:0000313" key="9">
    <source>
        <dbReference type="EMBL" id="EGG01920.1"/>
    </source>
</evidence>
<dbReference type="KEGG" id="mlr:MELLADRAFT_117676"/>
<dbReference type="InterPro" id="IPR019167">
    <property type="entry name" value="PAT1_dom"/>
</dbReference>
<evidence type="ECO:0000259" key="8">
    <source>
        <dbReference type="Pfam" id="PF09770"/>
    </source>
</evidence>
<keyword evidence="4" id="KW-0963">Cytoplasm</keyword>
<accession>F4S093</accession>
<evidence type="ECO:0000256" key="4">
    <source>
        <dbReference type="ARBA" id="ARBA00022490"/>
    </source>
</evidence>
<dbReference type="EMBL" id="GL883134">
    <property type="protein sequence ID" value="EGG01920.1"/>
    <property type="molecule type" value="Genomic_DNA"/>
</dbReference>
<comment type="similarity">
    <text evidence="3">Belongs to the PAT1 family.</text>
</comment>
<feature type="compositionally biased region" description="Polar residues" evidence="7">
    <location>
        <begin position="549"/>
        <end position="558"/>
    </location>
</feature>
<keyword evidence="10" id="KW-1185">Reference proteome</keyword>
<dbReference type="VEuPathDB" id="FungiDB:MELLADRAFT_117676"/>
<keyword evidence="5" id="KW-0694">RNA-binding</keyword>
<evidence type="ECO:0000256" key="7">
    <source>
        <dbReference type="SAM" id="MobiDB-lite"/>
    </source>
</evidence>
<dbReference type="HOGENOM" id="CLU_012622_0_0_1"/>
<dbReference type="InterPro" id="IPR039900">
    <property type="entry name" value="Pat1-like"/>
</dbReference>
<dbReference type="GO" id="GO:0005634">
    <property type="term" value="C:nucleus"/>
    <property type="evidence" value="ECO:0007669"/>
    <property type="project" value="UniProtKB-SubCell"/>
</dbReference>
<dbReference type="Proteomes" id="UP000001072">
    <property type="component" value="Unassembled WGS sequence"/>
</dbReference>
<feature type="domain" description="mRNA decay factor PAT1" evidence="8">
    <location>
        <begin position="32"/>
        <end position="948"/>
    </location>
</feature>
<feature type="region of interest" description="Disordered" evidence="7">
    <location>
        <begin position="82"/>
        <end position="119"/>
    </location>
</feature>
<dbReference type="RefSeq" id="XP_007414754.1">
    <property type="nucleotide sequence ID" value="XM_007414692.1"/>
</dbReference>
<evidence type="ECO:0000256" key="1">
    <source>
        <dbReference type="ARBA" id="ARBA00004123"/>
    </source>
</evidence>